<dbReference type="GO" id="GO:0006935">
    <property type="term" value="P:chemotaxis"/>
    <property type="evidence" value="ECO:0007669"/>
    <property type="project" value="UniProtKB-KW"/>
</dbReference>
<dbReference type="Gene3D" id="3.40.1550.10">
    <property type="entry name" value="CheC-like"/>
    <property type="match status" value="1"/>
</dbReference>
<dbReference type="SUPFAM" id="SSF103039">
    <property type="entry name" value="CheC-like"/>
    <property type="match status" value="1"/>
</dbReference>
<gene>
    <name evidence="3" type="ORF">R50_0440</name>
</gene>
<dbReference type="KEGG" id="hfv:R50_0440"/>
<keyword evidence="4" id="KW-1185">Reference proteome</keyword>
<dbReference type="Proteomes" id="UP000503399">
    <property type="component" value="Chromosome"/>
</dbReference>
<dbReference type="EMBL" id="LR778114">
    <property type="protein sequence ID" value="CAB1127946.1"/>
    <property type="molecule type" value="Genomic_DNA"/>
</dbReference>
<protein>
    <submittedName>
        <fullName evidence="3">Chemotaxis protein CheC -- inhibitor of MCP methylation</fullName>
    </submittedName>
</protein>
<dbReference type="GO" id="GO:0016787">
    <property type="term" value="F:hydrolase activity"/>
    <property type="evidence" value="ECO:0007669"/>
    <property type="project" value="UniProtKB-KW"/>
</dbReference>
<dbReference type="InterPro" id="IPR050992">
    <property type="entry name" value="CheZ_family_phosphatases"/>
</dbReference>
<evidence type="ECO:0000313" key="3">
    <source>
        <dbReference type="EMBL" id="CAB1127946.1"/>
    </source>
</evidence>
<name>A0A6F8ZD52_9FIRM</name>
<proteinExistence type="predicted"/>
<organism evidence="3 4">
    <name type="scientific">Candidatus Hydrogenisulfobacillus filiaventi</name>
    <dbReference type="NCBI Taxonomy" id="2707344"/>
    <lineage>
        <taxon>Bacteria</taxon>
        <taxon>Bacillati</taxon>
        <taxon>Bacillota</taxon>
        <taxon>Clostridia</taxon>
        <taxon>Eubacteriales</taxon>
        <taxon>Clostridiales Family XVII. Incertae Sedis</taxon>
        <taxon>Candidatus Hydrogenisulfobacillus</taxon>
    </lineage>
</organism>
<keyword evidence="1" id="KW-0145">Chemotaxis</keyword>
<evidence type="ECO:0000256" key="2">
    <source>
        <dbReference type="ARBA" id="ARBA00022801"/>
    </source>
</evidence>
<dbReference type="PANTHER" id="PTHR43693:SF1">
    <property type="entry name" value="PROTEIN PHOSPHATASE CHEZ"/>
    <property type="match status" value="1"/>
</dbReference>
<evidence type="ECO:0000256" key="1">
    <source>
        <dbReference type="ARBA" id="ARBA00022500"/>
    </source>
</evidence>
<keyword evidence="2" id="KW-0378">Hydrolase</keyword>
<reference evidence="3 4" key="1">
    <citation type="submission" date="2020-02" db="EMBL/GenBank/DDBJ databases">
        <authorList>
            <person name="Hogendoorn C."/>
        </authorList>
    </citation>
    <scope>NUCLEOTIDE SEQUENCE [LARGE SCALE GENOMIC DNA]</scope>
    <source>
        <strain evidence="3">R501</strain>
    </source>
</reference>
<dbReference type="InterPro" id="IPR028976">
    <property type="entry name" value="CheC-like_sf"/>
</dbReference>
<dbReference type="AlphaFoldDB" id="A0A6F8ZD52"/>
<evidence type="ECO:0000313" key="4">
    <source>
        <dbReference type="Proteomes" id="UP000503399"/>
    </source>
</evidence>
<sequence length="195" mass="20524">MGGIPDEVVKVWEKLTGPALTQAGEALAQMTGLFVSIQNAGARQVPWPALSGILALEHPEADALYGVQLDANGLFEATILLLFTEESARRLVSVLMGEDIPLPLDGMGESALGEVGNVTGTAFLNVFANAFHRRWEPSPPKVRHGSLDALAAGLWPEAAQHATVLISEAIFTIRAQAIDGYVAVIPRVGPGGIPV</sequence>
<accession>A0A6F8ZD52</accession>
<dbReference type="PANTHER" id="PTHR43693">
    <property type="entry name" value="PROTEIN PHOSPHATASE CHEZ"/>
    <property type="match status" value="1"/>
</dbReference>